<evidence type="ECO:0000313" key="7">
    <source>
        <dbReference type="Proteomes" id="UP000183859"/>
    </source>
</evidence>
<dbReference type="InterPro" id="IPR036271">
    <property type="entry name" value="Tet_transcr_reg_TetR-rel_C_sf"/>
</dbReference>
<accession>A0A1L3IAL5</accession>
<feature type="DNA-binding region" description="H-T-H motif" evidence="4">
    <location>
        <begin position="38"/>
        <end position="57"/>
    </location>
</feature>
<keyword evidence="1" id="KW-0805">Transcription regulation</keyword>
<sequence length="201" mass="22269">MSTGQPKPTRLETTAKRRQQILEAAVMCFLENGYHQTGVRDIATRAGVSLGNLYNHFPGKHDVLVEIAALEERELEPFVTALSQPRAPLILLDTFVKTYARYLAVPENVILGLEITGEAIRKPDIAELFLTNRNLLVAALAKVLERGVHAGDMRDDLVPQDTGQMILEVIEASAYRSVLENVPLRRVRGSLRDFIAAAVRA</sequence>
<keyword evidence="2 4" id="KW-0238">DNA-binding</keyword>
<evidence type="ECO:0000256" key="4">
    <source>
        <dbReference type="PROSITE-ProRule" id="PRU00335"/>
    </source>
</evidence>
<dbReference type="GO" id="GO:0003700">
    <property type="term" value="F:DNA-binding transcription factor activity"/>
    <property type="evidence" value="ECO:0007669"/>
    <property type="project" value="TreeGrafter"/>
</dbReference>
<keyword evidence="7" id="KW-1185">Reference proteome</keyword>
<dbReference type="SUPFAM" id="SSF48498">
    <property type="entry name" value="Tetracyclin repressor-like, C-terminal domain"/>
    <property type="match status" value="1"/>
</dbReference>
<name>A0A1L3IAL5_9RHOB</name>
<keyword evidence="6" id="KW-0614">Plasmid</keyword>
<geneLocation type="plasmid" evidence="7">
    <name>pp97_a</name>
</geneLocation>
<keyword evidence="3" id="KW-0804">Transcription</keyword>
<dbReference type="Gene3D" id="1.10.357.10">
    <property type="entry name" value="Tetracycline Repressor, domain 2"/>
    <property type="match status" value="1"/>
</dbReference>
<gene>
    <name evidence="6" type="ORF">PhaeoP97_03731</name>
</gene>
<dbReference type="OrthoDB" id="8478851at2"/>
<dbReference type="AlphaFoldDB" id="A0A1L3IAL5"/>
<dbReference type="InterPro" id="IPR009057">
    <property type="entry name" value="Homeodomain-like_sf"/>
</dbReference>
<dbReference type="SUPFAM" id="SSF46689">
    <property type="entry name" value="Homeodomain-like"/>
    <property type="match status" value="1"/>
</dbReference>
<dbReference type="KEGG" id="php:PhaeoP97_03731"/>
<dbReference type="RefSeq" id="WP_072506689.1">
    <property type="nucleotide sequence ID" value="NZ_CP016365.1"/>
</dbReference>
<dbReference type="PANTHER" id="PTHR30055:SF234">
    <property type="entry name" value="HTH-TYPE TRANSCRIPTIONAL REGULATOR BETI"/>
    <property type="match status" value="1"/>
</dbReference>
<dbReference type="PANTHER" id="PTHR30055">
    <property type="entry name" value="HTH-TYPE TRANSCRIPTIONAL REGULATOR RUTR"/>
    <property type="match status" value="1"/>
</dbReference>
<protein>
    <submittedName>
        <fullName evidence="6">Transcriptional regulator, TetR family</fullName>
    </submittedName>
</protein>
<dbReference type="GO" id="GO:0000976">
    <property type="term" value="F:transcription cis-regulatory region binding"/>
    <property type="evidence" value="ECO:0007669"/>
    <property type="project" value="TreeGrafter"/>
</dbReference>
<evidence type="ECO:0000313" key="6">
    <source>
        <dbReference type="EMBL" id="APG49081.1"/>
    </source>
</evidence>
<evidence type="ECO:0000256" key="3">
    <source>
        <dbReference type="ARBA" id="ARBA00023163"/>
    </source>
</evidence>
<dbReference type="InterPro" id="IPR050109">
    <property type="entry name" value="HTH-type_TetR-like_transc_reg"/>
</dbReference>
<reference evidence="7" key="1">
    <citation type="submission" date="2016-07" db="EMBL/GenBank/DDBJ databases">
        <title>Phaeobacter portensis sp. nov., a tropodithietic acid producing bacterium isolated from a German harbor.</title>
        <authorList>
            <person name="Freese H.M."/>
            <person name="Bunk B."/>
            <person name="Breider S."/>
            <person name="Brinkhoff T."/>
        </authorList>
    </citation>
    <scope>NUCLEOTIDE SEQUENCE [LARGE SCALE GENOMIC DNA]</scope>
    <source>
        <strain evidence="7">P97</strain>
        <plasmid evidence="7">pp97_a</plasmid>
    </source>
</reference>
<evidence type="ECO:0000256" key="1">
    <source>
        <dbReference type="ARBA" id="ARBA00023015"/>
    </source>
</evidence>
<dbReference type="InterPro" id="IPR001647">
    <property type="entry name" value="HTH_TetR"/>
</dbReference>
<proteinExistence type="predicted"/>
<dbReference type="Proteomes" id="UP000183859">
    <property type="component" value="Plasmid pP97_a"/>
</dbReference>
<dbReference type="EMBL" id="CP016365">
    <property type="protein sequence ID" value="APG49081.1"/>
    <property type="molecule type" value="Genomic_DNA"/>
</dbReference>
<evidence type="ECO:0000259" key="5">
    <source>
        <dbReference type="PROSITE" id="PS50977"/>
    </source>
</evidence>
<feature type="domain" description="HTH tetR-type" evidence="5">
    <location>
        <begin position="15"/>
        <end position="75"/>
    </location>
</feature>
<evidence type="ECO:0000256" key="2">
    <source>
        <dbReference type="ARBA" id="ARBA00023125"/>
    </source>
</evidence>
<dbReference type="PRINTS" id="PR00455">
    <property type="entry name" value="HTHTETR"/>
</dbReference>
<dbReference type="PROSITE" id="PS50977">
    <property type="entry name" value="HTH_TETR_2"/>
    <property type="match status" value="1"/>
</dbReference>
<dbReference type="Pfam" id="PF00440">
    <property type="entry name" value="TetR_N"/>
    <property type="match status" value="1"/>
</dbReference>
<organism evidence="6 7">
    <name type="scientific">Phaeobacter porticola</name>
    <dbReference type="NCBI Taxonomy" id="1844006"/>
    <lineage>
        <taxon>Bacteria</taxon>
        <taxon>Pseudomonadati</taxon>
        <taxon>Pseudomonadota</taxon>
        <taxon>Alphaproteobacteria</taxon>
        <taxon>Rhodobacterales</taxon>
        <taxon>Roseobacteraceae</taxon>
        <taxon>Phaeobacter</taxon>
    </lineage>
</organism>